<name>A0ACC3YX99_COLTU</name>
<sequence>MKRKADSRIDDKKPTKKKSKTTLSADAAKSRFRKGLFDKKVLDSYTTEYANSSPYKHSVISGLVDDKLLRSVRDEIRENVSFTPKETDIYKIHQSGDLANLDGLDDDALAKLPSLLALRDAIYSETFRNYVSHITDCGPLSGRKTDMAINVYTPGCYLLCHDDVIGSRKVSYILYLTDPDQPWKAEWGGALRLFPVNELEGKDGEIAKTPAPDHTKVIPPAWNQLSFFAVQPGESFHDVEEVYHAESKAQLEKDGGRIRMAISGWFHIPQVGEDGYVKGAEEKQVKNSGLMQLQGNPDQHDTPRSRAVKVDKPGSNPAQAFDEAGLEFLLKYISPTYLTPDTLEQIAEHFEENSSITLSNILSKKFSARLREYIESQEKNGLPEDSEKIEKKSAWRVAKPPHKHRYLYQQPAGADELRSSQEENPLTELLDNLLPSRQFREWLQIATGTVIESHEFLARRFRHGQDYTLATGHEGKPRVEFNLGITPSKGWGDDEDEEEKPEEEEEVEKPKKGKKGKGNANAKPTPKPEPEEEIEVGGHEVYMAGDDGEEEEDAAIYKSSGDDDNILFFQAAAWNKLTLVLRDSGTLRFVKYVGRAAKGDRWDISGALDIDAEDLAAQVQVSDESEDEWNGFSDPPAGDSSDSD</sequence>
<evidence type="ECO:0000313" key="1">
    <source>
        <dbReference type="EMBL" id="KAL0936586.1"/>
    </source>
</evidence>
<proteinExistence type="predicted"/>
<keyword evidence="2" id="KW-1185">Reference proteome</keyword>
<evidence type="ECO:0000313" key="2">
    <source>
        <dbReference type="Proteomes" id="UP000805649"/>
    </source>
</evidence>
<dbReference type="Proteomes" id="UP000805649">
    <property type="component" value="Unassembled WGS sequence"/>
</dbReference>
<comment type="caution">
    <text evidence="1">The sequence shown here is derived from an EMBL/GenBank/DDBJ whole genome shotgun (WGS) entry which is preliminary data.</text>
</comment>
<dbReference type="EMBL" id="VUJX02000005">
    <property type="protein sequence ID" value="KAL0936586.1"/>
    <property type="molecule type" value="Genomic_DNA"/>
</dbReference>
<accession>A0ACC3YX99</accession>
<reference evidence="1 2" key="1">
    <citation type="journal article" date="2020" name="Phytopathology">
        <title>Genome Sequence Resources of Colletotrichum truncatum, C. plurivorum, C. musicola, and C. sojae: Four Species Pathogenic to Soybean (Glycine max).</title>
        <authorList>
            <person name="Rogerio F."/>
            <person name="Boufleur T.R."/>
            <person name="Ciampi-Guillardi M."/>
            <person name="Sukno S.A."/>
            <person name="Thon M.R."/>
            <person name="Massola Junior N.S."/>
            <person name="Baroncelli R."/>
        </authorList>
    </citation>
    <scope>NUCLEOTIDE SEQUENCE [LARGE SCALE GENOMIC DNA]</scope>
    <source>
        <strain evidence="1 2">CMES1059</strain>
    </source>
</reference>
<protein>
    <submittedName>
        <fullName evidence="1">Pkhd-type hydroxylase tpa1</fullName>
    </submittedName>
</protein>
<organism evidence="1 2">
    <name type="scientific">Colletotrichum truncatum</name>
    <name type="common">Anthracnose fungus</name>
    <name type="synonym">Colletotrichum capsici</name>
    <dbReference type="NCBI Taxonomy" id="5467"/>
    <lineage>
        <taxon>Eukaryota</taxon>
        <taxon>Fungi</taxon>
        <taxon>Dikarya</taxon>
        <taxon>Ascomycota</taxon>
        <taxon>Pezizomycotina</taxon>
        <taxon>Sordariomycetes</taxon>
        <taxon>Hypocreomycetidae</taxon>
        <taxon>Glomerellales</taxon>
        <taxon>Glomerellaceae</taxon>
        <taxon>Colletotrichum</taxon>
        <taxon>Colletotrichum truncatum species complex</taxon>
    </lineage>
</organism>
<gene>
    <name evidence="1" type="ORF">CTRU02_208801</name>
</gene>